<dbReference type="STRING" id="371042.NG99_18065"/>
<dbReference type="NCBIfam" id="NF011923">
    <property type="entry name" value="PRK15394.1"/>
    <property type="match status" value="1"/>
</dbReference>
<dbReference type="EC" id="3.5.1.n3" evidence="7"/>
<evidence type="ECO:0000256" key="3">
    <source>
        <dbReference type="ARBA" id="ARBA00022801"/>
    </source>
</evidence>
<name>A0A0A3YY33_9GAMM</name>
<dbReference type="OrthoDB" id="5589314at2"/>
<dbReference type="GO" id="GO:0016020">
    <property type="term" value="C:membrane"/>
    <property type="evidence" value="ECO:0007669"/>
    <property type="project" value="GOC"/>
</dbReference>
<dbReference type="GO" id="GO:0009103">
    <property type="term" value="P:lipopolysaccharide biosynthetic process"/>
    <property type="evidence" value="ECO:0007669"/>
    <property type="project" value="UniProtKB-UniRule"/>
</dbReference>
<dbReference type="SUPFAM" id="SSF88713">
    <property type="entry name" value="Glycoside hydrolase/deacetylase"/>
    <property type="match status" value="1"/>
</dbReference>
<dbReference type="GO" id="GO:0016811">
    <property type="term" value="F:hydrolase activity, acting on carbon-nitrogen (but not peptide) bonds, in linear amides"/>
    <property type="evidence" value="ECO:0007669"/>
    <property type="project" value="UniProtKB-UniRule"/>
</dbReference>
<accession>A0A0A3YY33</accession>
<evidence type="ECO:0000313" key="10">
    <source>
        <dbReference type="Proteomes" id="UP000030351"/>
    </source>
</evidence>
<dbReference type="GO" id="GO:0009245">
    <property type="term" value="P:lipid A biosynthetic process"/>
    <property type="evidence" value="ECO:0007669"/>
    <property type="project" value="UniProtKB-UniRule"/>
</dbReference>
<comment type="catalytic activity">
    <reaction evidence="7">
        <text>4-deoxy-4-formamido-alpha-L-arabinopyranosyl di-trans,octa-cis-undecaprenyl phosphate + H2O = 4-amino-4-deoxy-alpha-L-arabinopyranosyl di-trans,octa-cis-undecaprenyl phosphate + formate</text>
        <dbReference type="Rhea" id="RHEA:27734"/>
        <dbReference type="ChEBI" id="CHEBI:15377"/>
        <dbReference type="ChEBI" id="CHEBI:15740"/>
        <dbReference type="ChEBI" id="CHEBI:58909"/>
        <dbReference type="ChEBI" id="CHEBI:60463"/>
        <dbReference type="EC" id="3.5.1.n3"/>
    </reaction>
</comment>
<dbReference type="Pfam" id="PF01522">
    <property type="entry name" value="Polysacc_deac_1"/>
    <property type="match status" value="1"/>
</dbReference>
<dbReference type="Gene3D" id="3.20.20.370">
    <property type="entry name" value="Glycoside hydrolase/deacetylase"/>
    <property type="match status" value="1"/>
</dbReference>
<comment type="pathway">
    <text evidence="7">Bacterial outer membrane biogenesis; lipopolysaccharide biosynthesis.</text>
</comment>
<proteinExistence type="inferred from homology"/>
<evidence type="ECO:0000259" key="8">
    <source>
        <dbReference type="PROSITE" id="PS51677"/>
    </source>
</evidence>
<dbReference type="Proteomes" id="UP000030351">
    <property type="component" value="Unassembled WGS sequence"/>
</dbReference>
<evidence type="ECO:0000313" key="9">
    <source>
        <dbReference type="EMBL" id="KGT90306.1"/>
    </source>
</evidence>
<dbReference type="UniPathway" id="UPA00030"/>
<dbReference type="PROSITE" id="PS51677">
    <property type="entry name" value="NODB"/>
    <property type="match status" value="1"/>
</dbReference>
<evidence type="ECO:0000256" key="5">
    <source>
        <dbReference type="ARBA" id="ARBA00023098"/>
    </source>
</evidence>
<evidence type="ECO:0000256" key="4">
    <source>
        <dbReference type="ARBA" id="ARBA00022985"/>
    </source>
</evidence>
<evidence type="ECO:0000256" key="6">
    <source>
        <dbReference type="ARBA" id="ARBA00023251"/>
    </source>
</evidence>
<dbReference type="EMBL" id="JRUQ01000051">
    <property type="protein sequence ID" value="KGT90306.1"/>
    <property type="molecule type" value="Genomic_DNA"/>
</dbReference>
<dbReference type="InterPro" id="IPR011330">
    <property type="entry name" value="Glyco_hydro/deAcase_b/a-brl"/>
</dbReference>
<evidence type="ECO:0000256" key="2">
    <source>
        <dbReference type="ARBA" id="ARBA00022556"/>
    </source>
</evidence>
<keyword evidence="2 7" id="KW-0441">Lipid A biosynthesis</keyword>
<dbReference type="InterPro" id="IPR023557">
    <property type="entry name" value="ArnD"/>
</dbReference>
<comment type="function">
    <text evidence="7">Catalyzes the deformylation of 4-deoxy-4-formamido-L-arabinose-phosphoundecaprenol to 4-amino-4-deoxy-L-arabinose-phosphoundecaprenol. The modified arabinose is attached to lipid A and is required for resistance to polymyxin and cationic antimicrobial peptides.</text>
</comment>
<comment type="similarity">
    <text evidence="7">Belongs to the polysaccharide deacetylase family. ArnD deformylase subfamily.</text>
</comment>
<gene>
    <name evidence="7" type="primary">arnD</name>
    <name evidence="9" type="ORF">NG99_18065</name>
</gene>
<evidence type="ECO:0000256" key="1">
    <source>
        <dbReference type="ARBA" id="ARBA00022516"/>
    </source>
</evidence>
<feature type="domain" description="NodB homology" evidence="8">
    <location>
        <begin position="2"/>
        <end position="260"/>
    </location>
</feature>
<organism evidence="9 10">
    <name type="scientific">Erwinia typographi</name>
    <dbReference type="NCBI Taxonomy" id="371042"/>
    <lineage>
        <taxon>Bacteria</taxon>
        <taxon>Pseudomonadati</taxon>
        <taxon>Pseudomonadota</taxon>
        <taxon>Gammaproteobacteria</taxon>
        <taxon>Enterobacterales</taxon>
        <taxon>Erwiniaceae</taxon>
        <taxon>Erwinia</taxon>
    </lineage>
</organism>
<keyword evidence="6 7" id="KW-0046">Antibiotic resistance</keyword>
<reference evidence="9 10" key="1">
    <citation type="submission" date="2014-10" db="EMBL/GenBank/DDBJ databases">
        <title>Genome sequence of Erwinia typographi M043b.</title>
        <authorList>
            <person name="Chan K.-G."/>
            <person name="Tan W.-S."/>
        </authorList>
    </citation>
    <scope>NUCLEOTIDE SEQUENCE [LARGE SCALE GENOMIC DNA]</scope>
    <source>
        <strain evidence="9 10">M043b</strain>
    </source>
</reference>
<dbReference type="GO" id="GO:0046677">
    <property type="term" value="P:response to antibiotic"/>
    <property type="evidence" value="ECO:0007669"/>
    <property type="project" value="UniProtKB-KW"/>
</dbReference>
<dbReference type="AlphaFoldDB" id="A0A0A3YY33"/>
<keyword evidence="1 7" id="KW-0444">Lipid biosynthesis</keyword>
<comment type="pathway">
    <text evidence="7">Glycolipid biosynthesis; 4-amino-4-deoxy-alpha-L-arabinose undecaprenyl phosphate biosynthesis; 4-amino-4-deoxy-alpha-L-arabinose undecaprenyl phosphate from UDP-4-deoxy-4-formamido-beta-L-arabinose and undecaprenyl phosphate: step 2/2.</text>
</comment>
<evidence type="ECO:0000256" key="7">
    <source>
        <dbReference type="HAMAP-Rule" id="MF_01870"/>
    </source>
</evidence>
<dbReference type="UniPathway" id="UPA00036">
    <property type="reaction ID" value="UER00496"/>
</dbReference>
<sequence>MKKVGLRIDVDTWRGTRDGVPKLLEILSLHRTQATFFFSVGPDNMGRHLWRLLKPQFLWKMLRSNAASLYGWDILLAGTAWPGRNIGRGLAEIIAATSDHHEVGLHAWDHFAWQTWAGVWPAEQLNHQIRLGRDALAVITEQPVTCSAVAGWRADQRVVNAKEPFHFHYNSDCRGTSPFRPQLSDGSLGTVQIPVTLPTWDEVIGSSLAKEDFNAFIIDRIKNDSGTPVYTIHAEVEGIVMNELFSELLTLAEQEGIQFCPLSELLPDDLSSLPTGKIVRGSLPGREGWLGCQQLVE</sequence>
<keyword evidence="3 7" id="KW-0378">Hydrolase</keyword>
<keyword evidence="5 7" id="KW-0443">Lipid metabolism</keyword>
<keyword evidence="4 7" id="KW-0448">Lipopolysaccharide biosynthesis</keyword>
<dbReference type="GO" id="GO:0036108">
    <property type="term" value="P:4-amino-4-deoxy-alpha-L-arabinopyranosyl undecaprenyl phosphate biosynthetic process"/>
    <property type="evidence" value="ECO:0007669"/>
    <property type="project" value="UniProtKB-UniRule"/>
</dbReference>
<dbReference type="HAMAP" id="MF_01870">
    <property type="entry name" value="ArnD"/>
    <property type="match status" value="1"/>
</dbReference>
<dbReference type="InterPro" id="IPR002509">
    <property type="entry name" value="NODB_dom"/>
</dbReference>
<protein>
    <recommendedName>
        <fullName evidence="7">Probable 4-deoxy-4-formamido-L-arabinose-phosphoundecaprenol deformylase ArnD</fullName>
        <ecNumber evidence="7">3.5.1.n3</ecNumber>
    </recommendedName>
</protein>
<dbReference type="eggNOG" id="COG0726">
    <property type="taxonomic scope" value="Bacteria"/>
</dbReference>
<dbReference type="RefSeq" id="WP_034895969.1">
    <property type="nucleotide sequence ID" value="NZ_JRUQ01000051.1"/>
</dbReference>
<comment type="caution">
    <text evidence="9">The sequence shown here is derived from an EMBL/GenBank/DDBJ whole genome shotgun (WGS) entry which is preliminary data.</text>
</comment>
<keyword evidence="10" id="KW-1185">Reference proteome</keyword>